<dbReference type="AlphaFoldDB" id="X1VYA5"/>
<comment type="caution">
    <text evidence="1">The sequence shown here is derived from an EMBL/GenBank/DDBJ whole genome shotgun (WGS) entry which is preliminary data.</text>
</comment>
<organism evidence="1">
    <name type="scientific">marine sediment metagenome</name>
    <dbReference type="NCBI Taxonomy" id="412755"/>
    <lineage>
        <taxon>unclassified sequences</taxon>
        <taxon>metagenomes</taxon>
        <taxon>ecological metagenomes</taxon>
    </lineage>
</organism>
<accession>X1VYA5</accession>
<feature type="non-terminal residue" evidence="1">
    <location>
        <position position="1"/>
    </location>
</feature>
<proteinExistence type="predicted"/>
<reference evidence="1" key="1">
    <citation type="journal article" date="2014" name="Front. Microbiol.">
        <title>High frequency of phylogenetically diverse reductive dehalogenase-homologous genes in deep subseafloor sedimentary metagenomes.</title>
        <authorList>
            <person name="Kawai M."/>
            <person name="Futagami T."/>
            <person name="Toyoda A."/>
            <person name="Takaki Y."/>
            <person name="Nishi S."/>
            <person name="Hori S."/>
            <person name="Arai W."/>
            <person name="Tsubouchi T."/>
            <person name="Morono Y."/>
            <person name="Uchiyama I."/>
            <person name="Ito T."/>
            <person name="Fujiyama A."/>
            <person name="Inagaki F."/>
            <person name="Takami H."/>
        </authorList>
    </citation>
    <scope>NUCLEOTIDE SEQUENCE</scope>
    <source>
        <strain evidence="1">Expedition CK06-06</strain>
    </source>
</reference>
<sequence>FYILRSTPPAIKLRRELGAMQKDLQRLFSKFDTTGKQFINSQRRLGDKAFQLVMTYLQNPPTPIIPYTPVTNYIAESAQGWKEEAYFGANMKSGSRRMMRHLGSTMQGKSLDEMRTPKINTLRYIHYVSI</sequence>
<dbReference type="EMBL" id="BARW01040091">
    <property type="protein sequence ID" value="GAJ24401.1"/>
    <property type="molecule type" value="Genomic_DNA"/>
</dbReference>
<gene>
    <name evidence="1" type="ORF">S12H4_60767</name>
</gene>
<protein>
    <submittedName>
        <fullName evidence="1">Uncharacterized protein</fullName>
    </submittedName>
</protein>
<evidence type="ECO:0000313" key="1">
    <source>
        <dbReference type="EMBL" id="GAJ24401.1"/>
    </source>
</evidence>
<name>X1VYA5_9ZZZZ</name>
<feature type="non-terminal residue" evidence="1">
    <location>
        <position position="130"/>
    </location>
</feature>